<dbReference type="PANTHER" id="PTHR43179">
    <property type="entry name" value="RHAMNOSYLTRANSFERASE WBBL"/>
    <property type="match status" value="1"/>
</dbReference>
<dbReference type="GO" id="GO:0016757">
    <property type="term" value="F:glycosyltransferase activity"/>
    <property type="evidence" value="ECO:0007669"/>
    <property type="project" value="UniProtKB-KW"/>
</dbReference>
<dbReference type="RefSeq" id="WP_158421417.1">
    <property type="nucleotide sequence ID" value="NZ_JAOQJL010000013.1"/>
</dbReference>
<evidence type="ECO:0000313" key="3">
    <source>
        <dbReference type="Proteomes" id="UP001652409"/>
    </source>
</evidence>
<keyword evidence="3" id="KW-1185">Reference proteome</keyword>
<dbReference type="Pfam" id="PF00535">
    <property type="entry name" value="Glycos_transf_2"/>
    <property type="match status" value="2"/>
</dbReference>
<feature type="domain" description="Glycosyltransferase 2-like" evidence="1">
    <location>
        <begin position="568"/>
        <end position="686"/>
    </location>
</feature>
<dbReference type="EMBL" id="JAOQJL010000013">
    <property type="protein sequence ID" value="MCU6765388.1"/>
    <property type="molecule type" value="Genomic_DNA"/>
</dbReference>
<dbReference type="CDD" id="cd04186">
    <property type="entry name" value="GT_2_like_c"/>
    <property type="match status" value="1"/>
</dbReference>
<name>A0ABT2TT19_9FIRM</name>
<dbReference type="InterPro" id="IPR001173">
    <property type="entry name" value="Glyco_trans_2-like"/>
</dbReference>
<reference evidence="2 3" key="1">
    <citation type="journal article" date="2021" name="ISME Commun">
        <title>Automated analysis of genomic sequences facilitates high-throughput and comprehensive description of bacteria.</title>
        <authorList>
            <person name="Hitch T.C.A."/>
        </authorList>
    </citation>
    <scope>NUCLEOTIDE SEQUENCE [LARGE SCALE GENOMIC DNA]</scope>
    <source>
        <strain evidence="2 3">Sanger_23</strain>
    </source>
</reference>
<evidence type="ECO:0000259" key="1">
    <source>
        <dbReference type="Pfam" id="PF00535"/>
    </source>
</evidence>
<dbReference type="EC" id="2.4.-.-" evidence="2"/>
<proteinExistence type="predicted"/>
<feature type="domain" description="Glycosyltransferase 2-like" evidence="1">
    <location>
        <begin position="307"/>
        <end position="472"/>
    </location>
</feature>
<comment type="caution">
    <text evidence="2">The sequence shown here is derived from an EMBL/GenBank/DDBJ whole genome shotgun (WGS) entry which is preliminary data.</text>
</comment>
<evidence type="ECO:0000313" key="2">
    <source>
        <dbReference type="EMBL" id="MCU6765388.1"/>
    </source>
</evidence>
<dbReference type="InterPro" id="IPR029044">
    <property type="entry name" value="Nucleotide-diphossugar_trans"/>
</dbReference>
<organism evidence="2 3">
    <name type="scientific">Blautia ammoniilytica</name>
    <dbReference type="NCBI Taxonomy" id="2981782"/>
    <lineage>
        <taxon>Bacteria</taxon>
        <taxon>Bacillati</taxon>
        <taxon>Bacillota</taxon>
        <taxon>Clostridia</taxon>
        <taxon>Lachnospirales</taxon>
        <taxon>Lachnospiraceae</taxon>
        <taxon>Blautia</taxon>
    </lineage>
</organism>
<dbReference type="Proteomes" id="UP001652409">
    <property type="component" value="Unassembled WGS sequence"/>
</dbReference>
<sequence length="840" mass="96134">MEQLVWSVDDRKYQEKNEKSLILEGWAFQRDCQPLRFLLTDPAGEQLPMEEPVRFARPDVEAGYPETSGTKQCGFTIRIPNAEALVKKHEKLRLVVTDGKEKAILWETDSQQLYDFCKDQMMEVHIDRQEVLYRTMIAAEGWVLCQKGTDRILLQDGKGNPVPLKLSRGRRPDVVESLALGTEYKEKELGFQISGKLADVAGGRLVLVFIGNTGREEIRKQVEIDLKKLQAENSPAGRRKKVLAWENRKENLECLRKKGIRGFLKYVDAKAGIVTGDYEQWLMRHKAGRKELMAQRKTHFPYEPKISIVIPLYNTPLPYLKEAVDSIVKQTYKNWQLCLADGSTGDELTSYIHKHYGRNPRICYKKLEKNGGISENTNAAVKMAKGDYILLADHDDVVAPDALFHIVKAINESIQKGDRPADALYTDEDKISMDGAHYFEPNFKPDYNLFRLRENNYICHIFVVKKELLKQVGLFSSDYDGAQDYDLILRCCEKAENIVHIPRVLYHWRCHMESTAADPASKVYAYEAGKRALEAHYKRMGIQAEVEMTKRPGWYRSQVKIKGQPLISIIIPNKDHVKDLELCLSSIDKKSTYRNFEVLVVENNSNHPETFEYYEKMTRKYSFVRLLTWKEGFNFSAINNFAAALANGEYFLFLNNDVEVLTPNWIQEMLMLCQQKDVGAAGAKLFYPDDTIQHAGVVIGLGGIAGHIFCRASGSADGYMGRLVSVQEYSAVTAACMLVKKEDFLLVDGFDPEFVVAFNDIDFCMKLGQHKKKVVFTPYAQLYHYESKSRGMEDTPEKQLRFKKETLLFEKKWGKELAKGDPYYSPNLSVTEGDCSLREV</sequence>
<dbReference type="CDD" id="cd04184">
    <property type="entry name" value="GT2_RfbC_Mx_like"/>
    <property type="match status" value="1"/>
</dbReference>
<dbReference type="PANTHER" id="PTHR43179:SF7">
    <property type="entry name" value="RHAMNOSYLTRANSFERASE WBBL"/>
    <property type="match status" value="1"/>
</dbReference>
<dbReference type="SUPFAM" id="SSF53448">
    <property type="entry name" value="Nucleotide-diphospho-sugar transferases"/>
    <property type="match status" value="2"/>
</dbReference>
<keyword evidence="2" id="KW-0808">Transferase</keyword>
<protein>
    <submittedName>
        <fullName evidence="2">Glycosyltransferase</fullName>
        <ecNumber evidence="2">2.4.-.-</ecNumber>
    </submittedName>
</protein>
<dbReference type="Gene3D" id="3.90.550.10">
    <property type="entry name" value="Spore Coat Polysaccharide Biosynthesis Protein SpsA, Chain A"/>
    <property type="match status" value="2"/>
</dbReference>
<accession>A0ABT2TT19</accession>
<keyword evidence="2" id="KW-0328">Glycosyltransferase</keyword>
<gene>
    <name evidence="2" type="ORF">OCV61_08165</name>
</gene>